<reference evidence="5" key="1">
    <citation type="journal article" date="2021" name="Antonie Van Leeuwenhoek">
        <title>Draft genome and description of Waterburya agarophytonicola gen. nov. sp. nov. (Pleurocapsales, Cyanobacteria): a seaweed symbiont.</title>
        <authorList>
            <person name="Bonthond G."/>
            <person name="Shalygin S."/>
            <person name="Bayer T."/>
            <person name="Weinberger F."/>
        </authorList>
    </citation>
    <scope>NUCLEOTIDE SEQUENCE</scope>
    <source>
        <strain evidence="5">KI4</strain>
    </source>
</reference>
<organism evidence="5 6">
    <name type="scientific">Waterburya agarophytonicola KI4</name>
    <dbReference type="NCBI Taxonomy" id="2874699"/>
    <lineage>
        <taxon>Bacteria</taxon>
        <taxon>Bacillati</taxon>
        <taxon>Cyanobacteriota</taxon>
        <taxon>Cyanophyceae</taxon>
        <taxon>Pleurocapsales</taxon>
        <taxon>Hyellaceae</taxon>
        <taxon>Waterburya</taxon>
        <taxon>Waterburya agarophytonicola</taxon>
    </lineage>
</organism>
<dbReference type="PRINTS" id="PR00297">
    <property type="entry name" value="CHAPERONIN10"/>
</dbReference>
<keyword evidence="2 3" id="KW-0143">Chaperone</keyword>
<comment type="subcellular location">
    <subcellularLocation>
        <location evidence="3">Cytoplasm</location>
    </subcellularLocation>
</comment>
<proteinExistence type="inferred from homology"/>
<evidence type="ECO:0000313" key="6">
    <source>
        <dbReference type="Proteomes" id="UP000729733"/>
    </source>
</evidence>
<dbReference type="SUPFAM" id="SSF50129">
    <property type="entry name" value="GroES-like"/>
    <property type="match status" value="1"/>
</dbReference>
<dbReference type="GO" id="GO:0051087">
    <property type="term" value="F:protein-folding chaperone binding"/>
    <property type="evidence" value="ECO:0007669"/>
    <property type="project" value="TreeGrafter"/>
</dbReference>
<dbReference type="SMART" id="SM00883">
    <property type="entry name" value="Cpn10"/>
    <property type="match status" value="1"/>
</dbReference>
<dbReference type="Proteomes" id="UP000729733">
    <property type="component" value="Unassembled WGS sequence"/>
</dbReference>
<dbReference type="HAMAP" id="MF_00580">
    <property type="entry name" value="CH10"/>
    <property type="match status" value="1"/>
</dbReference>
<dbReference type="InterPro" id="IPR037124">
    <property type="entry name" value="Chaperonin_GroES_sf"/>
</dbReference>
<gene>
    <name evidence="3 5" type="primary">groES</name>
    <name evidence="3" type="synonym">groS</name>
    <name evidence="5" type="ORF">I4641_21955</name>
</gene>
<sequence length="103" mass="11144">MAMLALPKSTIAPLRDRVLLKIQAASEKTVGGIFLPDTVKEKPQIGTVVAVGTGKRNDDGTQTPMEVKVNEKVLYSQYAGTELKLGDEDYILLSQQDILATVV</sequence>
<evidence type="ECO:0000313" key="5">
    <source>
        <dbReference type="EMBL" id="MCC0179624.1"/>
    </source>
</evidence>
<dbReference type="CDD" id="cd00320">
    <property type="entry name" value="cpn10"/>
    <property type="match status" value="1"/>
</dbReference>
<dbReference type="PANTHER" id="PTHR10772">
    <property type="entry name" value="10 KDA HEAT SHOCK PROTEIN"/>
    <property type="match status" value="1"/>
</dbReference>
<dbReference type="NCBIfam" id="NF001533">
    <property type="entry name" value="PRK00364.2-4"/>
    <property type="match status" value="1"/>
</dbReference>
<dbReference type="GO" id="GO:0046872">
    <property type="term" value="F:metal ion binding"/>
    <property type="evidence" value="ECO:0007669"/>
    <property type="project" value="TreeGrafter"/>
</dbReference>
<dbReference type="InterPro" id="IPR018369">
    <property type="entry name" value="Chaprnonin_Cpn10_CS"/>
</dbReference>
<dbReference type="GO" id="GO:0005737">
    <property type="term" value="C:cytoplasm"/>
    <property type="evidence" value="ECO:0007669"/>
    <property type="project" value="UniProtKB-SubCell"/>
</dbReference>
<accession>A0A964FL66</accession>
<keyword evidence="3" id="KW-0963">Cytoplasm</keyword>
<protein>
    <recommendedName>
        <fullName evidence="3">Co-chaperonin GroES</fullName>
    </recommendedName>
    <alternativeName>
        <fullName evidence="3">10 kDa chaperonin</fullName>
    </alternativeName>
    <alternativeName>
        <fullName evidence="3">Chaperonin-10</fullName>
        <shortName evidence="3">Cpn10</shortName>
    </alternativeName>
</protein>
<dbReference type="RefSeq" id="WP_229642723.1">
    <property type="nucleotide sequence ID" value="NZ_JADWDC010000097.1"/>
</dbReference>
<dbReference type="NCBIfam" id="NF001531">
    <property type="entry name" value="PRK00364.2-2"/>
    <property type="match status" value="1"/>
</dbReference>
<evidence type="ECO:0000256" key="4">
    <source>
        <dbReference type="RuleBase" id="RU000535"/>
    </source>
</evidence>
<dbReference type="PANTHER" id="PTHR10772:SF58">
    <property type="entry name" value="CO-CHAPERONIN GROES"/>
    <property type="match status" value="1"/>
</dbReference>
<dbReference type="GO" id="GO:0051082">
    <property type="term" value="F:unfolded protein binding"/>
    <property type="evidence" value="ECO:0007669"/>
    <property type="project" value="TreeGrafter"/>
</dbReference>
<dbReference type="PROSITE" id="PS00681">
    <property type="entry name" value="CHAPERONINS_CPN10"/>
    <property type="match status" value="1"/>
</dbReference>
<dbReference type="NCBIfam" id="NF001530">
    <property type="entry name" value="PRK00364.1-6"/>
    <property type="match status" value="1"/>
</dbReference>
<comment type="function">
    <text evidence="3 4">Together with the chaperonin GroEL, plays an essential role in assisting protein folding. The GroEL-GroES system forms a nano-cage that allows encapsulation of the non-native substrate proteins and provides a physical environment optimized to promote and accelerate protein folding. GroES binds to the apical surface of the GroEL ring, thereby capping the opening of the GroEL channel.</text>
</comment>
<dbReference type="FunFam" id="2.30.33.40:FF:000001">
    <property type="entry name" value="10 kDa chaperonin"/>
    <property type="match status" value="1"/>
</dbReference>
<comment type="subunit">
    <text evidence="3">Heptamer of 7 subunits arranged in a ring. Interacts with the chaperonin GroEL.</text>
</comment>
<dbReference type="GO" id="GO:0044183">
    <property type="term" value="F:protein folding chaperone"/>
    <property type="evidence" value="ECO:0007669"/>
    <property type="project" value="InterPro"/>
</dbReference>
<dbReference type="AlphaFoldDB" id="A0A964FL66"/>
<dbReference type="Gene3D" id="2.30.33.40">
    <property type="entry name" value="GroES chaperonin"/>
    <property type="match status" value="1"/>
</dbReference>
<dbReference type="Pfam" id="PF00166">
    <property type="entry name" value="Cpn10"/>
    <property type="match status" value="1"/>
</dbReference>
<dbReference type="GO" id="GO:0005524">
    <property type="term" value="F:ATP binding"/>
    <property type="evidence" value="ECO:0007669"/>
    <property type="project" value="InterPro"/>
</dbReference>
<comment type="caution">
    <text evidence="5">The sequence shown here is derived from an EMBL/GenBank/DDBJ whole genome shotgun (WGS) entry which is preliminary data.</text>
</comment>
<comment type="similarity">
    <text evidence="1 3 4">Belongs to the GroES chaperonin family.</text>
</comment>
<dbReference type="EMBL" id="JADWDC010000097">
    <property type="protein sequence ID" value="MCC0179624.1"/>
    <property type="molecule type" value="Genomic_DNA"/>
</dbReference>
<evidence type="ECO:0000256" key="1">
    <source>
        <dbReference type="ARBA" id="ARBA00006975"/>
    </source>
</evidence>
<dbReference type="InterPro" id="IPR011032">
    <property type="entry name" value="GroES-like_sf"/>
</dbReference>
<evidence type="ECO:0000256" key="3">
    <source>
        <dbReference type="HAMAP-Rule" id="MF_00580"/>
    </source>
</evidence>
<name>A0A964FL66_9CYAN</name>
<keyword evidence="6" id="KW-1185">Reference proteome</keyword>
<dbReference type="InterPro" id="IPR020818">
    <property type="entry name" value="Chaperonin_GroES"/>
</dbReference>
<evidence type="ECO:0000256" key="2">
    <source>
        <dbReference type="ARBA" id="ARBA00023186"/>
    </source>
</evidence>